<evidence type="ECO:0000256" key="5">
    <source>
        <dbReference type="ARBA" id="ARBA00020180"/>
    </source>
</evidence>
<dbReference type="PRINTS" id="PR00277">
    <property type="entry name" value="INSULIN"/>
</dbReference>
<dbReference type="SUPFAM" id="SSF56994">
    <property type="entry name" value="Insulin-like"/>
    <property type="match status" value="1"/>
</dbReference>
<dbReference type="GO" id="GO:0006006">
    <property type="term" value="P:glucose metabolic process"/>
    <property type="evidence" value="ECO:0007669"/>
    <property type="project" value="UniProtKB-UniRule"/>
</dbReference>
<dbReference type="PRINTS" id="PR00276">
    <property type="entry name" value="INSULINFAMLY"/>
</dbReference>
<dbReference type="PANTHER" id="PTHR11454:SF9">
    <property type="entry name" value="INSULIN"/>
    <property type="match status" value="1"/>
</dbReference>
<dbReference type="Gene3D" id="1.10.100.10">
    <property type="entry name" value="Insulin-like"/>
    <property type="match status" value="1"/>
</dbReference>
<gene>
    <name evidence="17" type="primary">LOC118301540</name>
    <name evidence="16" type="ORF">SMAX5B_019380</name>
</gene>
<evidence type="ECO:0000256" key="1">
    <source>
        <dbReference type="ARBA" id="ARBA00002985"/>
    </source>
</evidence>
<dbReference type="GO" id="GO:0005179">
    <property type="term" value="F:hormone activity"/>
    <property type="evidence" value="ECO:0007669"/>
    <property type="project" value="UniProtKB-KW"/>
</dbReference>
<feature type="chain" id="PRO_5044581852" description="Insulin" evidence="14">
    <location>
        <begin position="25"/>
        <end position="123"/>
    </location>
</feature>
<dbReference type="GO" id="GO:0005615">
    <property type="term" value="C:extracellular space"/>
    <property type="evidence" value="ECO:0007669"/>
    <property type="project" value="TreeGrafter"/>
</dbReference>
<reference evidence="16 18" key="1">
    <citation type="submission" date="2017-12" db="EMBL/GenBank/DDBJ databases">
        <title>Integrating genomic resources of turbot (Scophthalmus maximus) in depth evaluation of genetic and physical mapping variation across individuals.</title>
        <authorList>
            <person name="Martinez P."/>
        </authorList>
    </citation>
    <scope>NUCLEOTIDE SEQUENCE [LARGE SCALE GENOMIC DNA]</scope>
</reference>
<feature type="signal peptide" evidence="14">
    <location>
        <begin position="1"/>
        <end position="24"/>
    </location>
</feature>
<evidence type="ECO:0000256" key="12">
    <source>
        <dbReference type="ARBA" id="ARBA00023277"/>
    </source>
</evidence>
<evidence type="ECO:0000256" key="3">
    <source>
        <dbReference type="ARBA" id="ARBA00009034"/>
    </source>
</evidence>
<comment type="subcellular location">
    <subcellularLocation>
        <location evidence="2 13">Secreted</location>
    </subcellularLocation>
</comment>
<dbReference type="InterPro" id="IPR004825">
    <property type="entry name" value="Insulin"/>
</dbReference>
<dbReference type="InterPro" id="IPR022352">
    <property type="entry name" value="Ins/IGF/rlx"/>
</dbReference>
<protein>
    <recommendedName>
        <fullName evidence="5 13">Insulin</fullName>
    </recommendedName>
</protein>
<name>A0A2U9B879_SCOMX</name>
<evidence type="ECO:0000256" key="2">
    <source>
        <dbReference type="ARBA" id="ARBA00004613"/>
    </source>
</evidence>
<dbReference type="InterPro" id="IPR036438">
    <property type="entry name" value="Insulin-like_sf"/>
</dbReference>
<dbReference type="GeneTree" id="ENSGT00940000164327"/>
<evidence type="ECO:0000256" key="7">
    <source>
        <dbReference type="ARBA" id="ARBA00022526"/>
    </source>
</evidence>
<organism evidence="16 18">
    <name type="scientific">Scophthalmus maximus</name>
    <name type="common">Turbot</name>
    <name type="synonym">Psetta maxima</name>
    <dbReference type="NCBI Taxonomy" id="52904"/>
    <lineage>
        <taxon>Eukaryota</taxon>
        <taxon>Metazoa</taxon>
        <taxon>Chordata</taxon>
        <taxon>Craniata</taxon>
        <taxon>Vertebrata</taxon>
        <taxon>Euteleostomi</taxon>
        <taxon>Actinopterygii</taxon>
        <taxon>Neopterygii</taxon>
        <taxon>Teleostei</taxon>
        <taxon>Neoteleostei</taxon>
        <taxon>Acanthomorphata</taxon>
        <taxon>Carangaria</taxon>
        <taxon>Pleuronectiformes</taxon>
        <taxon>Pleuronectoidei</taxon>
        <taxon>Scophthalmidae</taxon>
        <taxon>Scophthalmus</taxon>
    </lineage>
</organism>
<sequence length="123" mass="13560">MAALWLYNVSLLVLLVTSFPGSQAIAAQHLCGAHLVEALYLVCGERGFIYQPRSDNSALRLLPPMAGRAVSVGGEKKLSEFAFQDQMEMMAKRTILDRCCHRPCNLFELEEFCHPPASSDTSA</sequence>
<reference evidence="17" key="2">
    <citation type="submission" date="2020-05" db="EMBL/GenBank/DDBJ databases">
        <authorList>
            <person name="Moser M."/>
        </authorList>
    </citation>
    <scope>NUCLEOTIDE SEQUENCE [LARGE SCALE GENOMIC DNA]</scope>
</reference>
<evidence type="ECO:0000256" key="10">
    <source>
        <dbReference type="ARBA" id="ARBA00022729"/>
    </source>
</evidence>
<evidence type="ECO:0000256" key="4">
    <source>
        <dbReference type="ARBA" id="ARBA00011207"/>
    </source>
</evidence>
<proteinExistence type="inferred from homology"/>
<dbReference type="Pfam" id="PF00049">
    <property type="entry name" value="Insulin"/>
    <property type="match status" value="1"/>
</dbReference>
<dbReference type="Ensembl" id="ENSSMAT00000073227.1">
    <property type="protein sequence ID" value="ENSSMAP00000048616.1"/>
    <property type="gene ID" value="ENSSMAG00000034249.1"/>
</dbReference>
<dbReference type="Proteomes" id="UP000694558">
    <property type="component" value="Chromosome 4"/>
</dbReference>
<keyword evidence="7 13" id="KW-0313">Glucose metabolism</keyword>
<dbReference type="KEGG" id="smau:118301540"/>
<comment type="function">
    <text evidence="1 13">Insulin decreases blood glucose concentration. It increases cell permeability to monosaccharides, amino acids and fatty acids. It accelerates glycolysis, the pentose phosphate cycle, and glycogen synthesis in liver.</text>
</comment>
<evidence type="ECO:0000313" key="17">
    <source>
        <dbReference type="Ensembl" id="ENSSMAP00000048616.1"/>
    </source>
</evidence>
<keyword evidence="12 13" id="KW-0119">Carbohydrate metabolism</keyword>
<keyword evidence="18" id="KW-1185">Reference proteome</keyword>
<dbReference type="GeneID" id="118301540"/>
<keyword evidence="9 13" id="KW-0372">Hormone</keyword>
<reference evidence="17" key="3">
    <citation type="submission" date="2023-05" db="EMBL/GenBank/DDBJ databases">
        <title>High-quality long-read genome of Scophthalmus maximus.</title>
        <authorList>
            <person name="Lien S."/>
            <person name="Martinez P."/>
        </authorList>
    </citation>
    <scope>NUCLEOTIDE SEQUENCE [LARGE SCALE GENOMIC DNA]</scope>
</reference>
<dbReference type="OrthoDB" id="10019596at2759"/>
<dbReference type="InterPro" id="IPR016179">
    <property type="entry name" value="Insulin-like"/>
</dbReference>
<dbReference type="PROSITE" id="PS00262">
    <property type="entry name" value="INSULIN"/>
    <property type="match status" value="1"/>
</dbReference>
<keyword evidence="6 13" id="KW-0964">Secreted</keyword>
<evidence type="ECO:0000256" key="6">
    <source>
        <dbReference type="ARBA" id="ARBA00022525"/>
    </source>
</evidence>
<comment type="subunit">
    <text evidence="4 13">Heterodimer of a B chain and an A chain linked by two disulfide bonds.</text>
</comment>
<evidence type="ECO:0000256" key="13">
    <source>
        <dbReference type="RuleBase" id="RU000406"/>
    </source>
</evidence>
<dbReference type="FunFam" id="1.10.100.10:FF:000003">
    <property type="entry name" value="Insulin"/>
    <property type="match status" value="1"/>
</dbReference>
<accession>A0A2U9B879</accession>
<keyword evidence="11" id="KW-1015">Disulfide bond</keyword>
<evidence type="ECO:0000256" key="9">
    <source>
        <dbReference type="ARBA" id="ARBA00022702"/>
    </source>
</evidence>
<keyword evidence="10 14" id="KW-0732">Signal</keyword>
<comment type="similarity">
    <text evidence="3 13">Belongs to the insulin family.</text>
</comment>
<evidence type="ECO:0000313" key="16">
    <source>
        <dbReference type="EMBL" id="AWO99981.1"/>
    </source>
</evidence>
<dbReference type="AlphaFoldDB" id="A0A2U9B879"/>
<dbReference type="Proteomes" id="UP000246464">
    <property type="component" value="Chromosome 4"/>
</dbReference>
<dbReference type="CDD" id="cd04367">
    <property type="entry name" value="IlGF_insulin_like"/>
    <property type="match status" value="1"/>
</dbReference>
<evidence type="ECO:0000256" key="11">
    <source>
        <dbReference type="ARBA" id="ARBA00023157"/>
    </source>
</evidence>
<evidence type="ECO:0000259" key="15">
    <source>
        <dbReference type="SMART" id="SM00078"/>
    </source>
</evidence>
<dbReference type="RefSeq" id="XP_035483039.1">
    <property type="nucleotide sequence ID" value="XM_035627146.2"/>
</dbReference>
<reference evidence="17" key="4">
    <citation type="submission" date="2025-05" db="UniProtKB">
        <authorList>
            <consortium name="Ensembl"/>
        </authorList>
    </citation>
    <scope>IDENTIFICATION</scope>
</reference>
<dbReference type="EMBL" id="CP026246">
    <property type="protein sequence ID" value="AWO99981.1"/>
    <property type="molecule type" value="Genomic_DNA"/>
</dbReference>
<evidence type="ECO:0000313" key="18">
    <source>
        <dbReference type="Proteomes" id="UP000246464"/>
    </source>
</evidence>
<dbReference type="PANTHER" id="PTHR11454">
    <property type="entry name" value="INSULIN/INSULIN GROWTH FACTOR"/>
    <property type="match status" value="1"/>
</dbReference>
<dbReference type="InterPro" id="IPR022353">
    <property type="entry name" value="Insulin_CS"/>
</dbReference>
<feature type="domain" description="Insulin-like" evidence="15">
    <location>
        <begin position="28"/>
        <end position="113"/>
    </location>
</feature>
<keyword evidence="8" id="KW-0165">Cleavage on pair of basic residues</keyword>
<dbReference type="SMART" id="SM00078">
    <property type="entry name" value="IlGF"/>
    <property type="match status" value="1"/>
</dbReference>
<evidence type="ECO:0000256" key="8">
    <source>
        <dbReference type="ARBA" id="ARBA00022685"/>
    </source>
</evidence>
<evidence type="ECO:0000256" key="14">
    <source>
        <dbReference type="SAM" id="SignalP"/>
    </source>
</evidence>